<evidence type="ECO:0000313" key="11">
    <source>
        <dbReference type="Proteomes" id="UP000727407"/>
    </source>
</evidence>
<dbReference type="GO" id="GO:0005886">
    <property type="term" value="C:plasma membrane"/>
    <property type="evidence" value="ECO:0007669"/>
    <property type="project" value="TreeGrafter"/>
</dbReference>
<keyword evidence="7 8" id="KW-0472">Membrane</keyword>
<sequence length="235" mass="27360">MKESDLMFRRTHSSQAASELRRQMQTWSCIASSGIHYGGIYQCTWQLQEQCEIKALEQELTEINSNLTELLEIRALLGIVHDFQQVWNIASNKLSFLNSYKMKMKMAIVIGVCHMTFGISEMFKMCFVPEVIFLLSLFGYLVFLILHDSSSILLIYINMIFFNYPANEKLIYSGQKAVQIFPVVQALLMVPVMFLIKPLLTYRREKKRSQTRLMMLKTSMKKDEKVDILTVIENE</sequence>
<keyword evidence="3 8" id="KW-0813">Transport</keyword>
<keyword evidence="4 8" id="KW-0812">Transmembrane</keyword>
<dbReference type="PANTHER" id="PTHR11629">
    <property type="entry name" value="VACUOLAR PROTON ATPASES"/>
    <property type="match status" value="1"/>
</dbReference>
<keyword evidence="9" id="KW-0175">Coiled coil</keyword>
<comment type="caution">
    <text evidence="8">Lacks conserved residue(s) required for the propagation of feature annotation.</text>
</comment>
<keyword evidence="5 8" id="KW-1133">Transmembrane helix</keyword>
<keyword evidence="8" id="KW-0375">Hydrogen ion transport</keyword>
<comment type="similarity">
    <text evidence="2 8">Belongs to the V-ATPase 116 kDa subunit family.</text>
</comment>
<evidence type="ECO:0000256" key="5">
    <source>
        <dbReference type="ARBA" id="ARBA00022989"/>
    </source>
</evidence>
<dbReference type="GO" id="GO:0051117">
    <property type="term" value="F:ATPase binding"/>
    <property type="evidence" value="ECO:0007669"/>
    <property type="project" value="TreeGrafter"/>
</dbReference>
<dbReference type="Pfam" id="PF01496">
    <property type="entry name" value="V_ATPase_I"/>
    <property type="match status" value="1"/>
</dbReference>
<feature type="non-terminal residue" evidence="10">
    <location>
        <position position="235"/>
    </location>
</feature>
<comment type="function">
    <text evidence="8">Essential component of the vacuolar proton pump (V-ATPase), a multimeric enzyme that catalyzes the translocation of protons across the membranes. Required for assembly and activity of the V-ATPase.</text>
</comment>
<dbReference type="GO" id="GO:0016471">
    <property type="term" value="C:vacuolar proton-transporting V-type ATPase complex"/>
    <property type="evidence" value="ECO:0007669"/>
    <property type="project" value="TreeGrafter"/>
</dbReference>
<dbReference type="AlphaFoldDB" id="A0A8J4XBT7"/>
<keyword evidence="11" id="KW-1185">Reference proteome</keyword>
<reference evidence="10" key="1">
    <citation type="submission" date="2020-07" db="EMBL/GenBank/DDBJ databases">
        <title>Clarias magur genome sequencing, assembly and annotation.</title>
        <authorList>
            <person name="Kushwaha B."/>
            <person name="Kumar R."/>
            <person name="Das P."/>
            <person name="Joshi C.G."/>
            <person name="Kumar D."/>
            <person name="Nagpure N.S."/>
            <person name="Pandey M."/>
            <person name="Agarwal S."/>
            <person name="Srivastava S."/>
            <person name="Singh M."/>
            <person name="Sahoo L."/>
            <person name="Jayasankar P."/>
            <person name="Meher P.K."/>
            <person name="Koringa P.G."/>
            <person name="Iquebal M.A."/>
            <person name="Das S.P."/>
            <person name="Bit A."/>
            <person name="Patnaik S."/>
            <person name="Patel N."/>
            <person name="Shah T.M."/>
            <person name="Hinsu A."/>
            <person name="Jena J.K."/>
        </authorList>
    </citation>
    <scope>NUCLEOTIDE SEQUENCE</scope>
    <source>
        <strain evidence="10">CIFAMagur01</strain>
        <tissue evidence="10">Testis</tissue>
    </source>
</reference>
<accession>A0A8J4XBT7</accession>
<dbReference type="GO" id="GO:0046961">
    <property type="term" value="F:proton-transporting ATPase activity, rotational mechanism"/>
    <property type="evidence" value="ECO:0007669"/>
    <property type="project" value="InterPro"/>
</dbReference>
<evidence type="ECO:0000256" key="7">
    <source>
        <dbReference type="ARBA" id="ARBA00023136"/>
    </source>
</evidence>
<organism evidence="10 11">
    <name type="scientific">Clarias magur</name>
    <name type="common">Asian catfish</name>
    <name type="synonym">Macropteronotus magur</name>
    <dbReference type="NCBI Taxonomy" id="1594786"/>
    <lineage>
        <taxon>Eukaryota</taxon>
        <taxon>Metazoa</taxon>
        <taxon>Chordata</taxon>
        <taxon>Craniata</taxon>
        <taxon>Vertebrata</taxon>
        <taxon>Euteleostomi</taxon>
        <taxon>Actinopterygii</taxon>
        <taxon>Neopterygii</taxon>
        <taxon>Teleostei</taxon>
        <taxon>Ostariophysi</taxon>
        <taxon>Siluriformes</taxon>
        <taxon>Clariidae</taxon>
        <taxon>Clarias</taxon>
    </lineage>
</organism>
<dbReference type="GO" id="GO:0007035">
    <property type="term" value="P:vacuolar acidification"/>
    <property type="evidence" value="ECO:0007669"/>
    <property type="project" value="TreeGrafter"/>
</dbReference>
<feature type="transmembrane region" description="Helical" evidence="8">
    <location>
        <begin position="131"/>
        <end position="157"/>
    </location>
</feature>
<feature type="transmembrane region" description="Helical" evidence="8">
    <location>
        <begin position="177"/>
        <end position="200"/>
    </location>
</feature>
<evidence type="ECO:0000256" key="2">
    <source>
        <dbReference type="ARBA" id="ARBA00009904"/>
    </source>
</evidence>
<feature type="coiled-coil region" evidence="9">
    <location>
        <begin position="46"/>
        <end position="73"/>
    </location>
</feature>
<evidence type="ECO:0000256" key="9">
    <source>
        <dbReference type="SAM" id="Coils"/>
    </source>
</evidence>
<evidence type="ECO:0000256" key="6">
    <source>
        <dbReference type="ARBA" id="ARBA00023065"/>
    </source>
</evidence>
<keyword evidence="6 8" id="KW-0406">Ion transport</keyword>
<gene>
    <name evidence="10" type="ORF">DAT39_009067</name>
</gene>
<evidence type="ECO:0000256" key="1">
    <source>
        <dbReference type="ARBA" id="ARBA00004141"/>
    </source>
</evidence>
<dbReference type="PANTHER" id="PTHR11629:SF90">
    <property type="entry name" value="V-TYPE PROTON ATPASE SUBUNIT A"/>
    <property type="match status" value="1"/>
</dbReference>
<evidence type="ECO:0000256" key="8">
    <source>
        <dbReference type="RuleBase" id="RU361189"/>
    </source>
</evidence>
<dbReference type="GO" id="GO:0033179">
    <property type="term" value="C:proton-transporting V-type ATPase, V0 domain"/>
    <property type="evidence" value="ECO:0007669"/>
    <property type="project" value="InterPro"/>
</dbReference>
<proteinExistence type="inferred from homology"/>
<comment type="subcellular location">
    <subcellularLocation>
        <location evidence="1">Membrane</location>
        <topology evidence="1">Multi-pass membrane protein</topology>
    </subcellularLocation>
</comment>
<name>A0A8J4XBT7_CLAMG</name>
<dbReference type="Proteomes" id="UP000727407">
    <property type="component" value="Unassembled WGS sequence"/>
</dbReference>
<dbReference type="EMBL" id="QNUK01000117">
    <property type="protein sequence ID" value="KAF5901203.1"/>
    <property type="molecule type" value="Genomic_DNA"/>
</dbReference>
<comment type="caution">
    <text evidence="10">The sequence shown here is derived from an EMBL/GenBank/DDBJ whole genome shotgun (WGS) entry which is preliminary data.</text>
</comment>
<protein>
    <recommendedName>
        <fullName evidence="8">V-type proton ATPase subunit a</fullName>
    </recommendedName>
</protein>
<dbReference type="InterPro" id="IPR002490">
    <property type="entry name" value="V-ATPase_116kDa_su"/>
</dbReference>
<evidence type="ECO:0000256" key="3">
    <source>
        <dbReference type="ARBA" id="ARBA00022448"/>
    </source>
</evidence>
<evidence type="ECO:0000256" key="4">
    <source>
        <dbReference type="ARBA" id="ARBA00022692"/>
    </source>
</evidence>
<evidence type="ECO:0000313" key="10">
    <source>
        <dbReference type="EMBL" id="KAF5901203.1"/>
    </source>
</evidence>